<dbReference type="EMBL" id="ATIB01000036">
    <property type="protein sequence ID" value="EQB04024.1"/>
    <property type="molecule type" value="Genomic_DNA"/>
</dbReference>
<evidence type="ECO:0000313" key="2">
    <source>
        <dbReference type="EMBL" id="EQB04024.1"/>
    </source>
</evidence>
<gene>
    <name evidence="2" type="ORF">L485_04885</name>
</gene>
<dbReference type="AlphaFoldDB" id="T0I301"/>
<dbReference type="RefSeq" id="WP_021243930.1">
    <property type="nucleotide sequence ID" value="NZ_ATIB01000036.1"/>
</dbReference>
<dbReference type="OrthoDB" id="9863816at2"/>
<dbReference type="Proteomes" id="UP000015524">
    <property type="component" value="Unassembled WGS sequence"/>
</dbReference>
<accession>T0I301</accession>
<protein>
    <submittedName>
        <fullName evidence="2">Uncharacterized protein</fullName>
    </submittedName>
</protein>
<keyword evidence="3" id="KW-1185">Reference proteome</keyword>
<name>T0I301_9SPHN</name>
<comment type="caution">
    <text evidence="2">The sequence shown here is derived from an EMBL/GenBank/DDBJ whole genome shotgun (WGS) entry which is preliminary data.</text>
</comment>
<evidence type="ECO:0000313" key="3">
    <source>
        <dbReference type="Proteomes" id="UP000015524"/>
    </source>
</evidence>
<reference evidence="2 3" key="1">
    <citation type="journal article" date="2013" name="Genome Announc.">
        <title>Draft Genome Sequence of a Hexachlorocyclohexane-Degrading Bacterium, Sphingobium baderi Strain LL03T.</title>
        <authorList>
            <person name="Kaur J."/>
            <person name="Verma H."/>
            <person name="Tripathi C."/>
            <person name="Khurana J.P."/>
            <person name="Lal R."/>
        </authorList>
    </citation>
    <scope>NUCLEOTIDE SEQUENCE [LARGE SCALE GENOMIC DNA]</scope>
    <source>
        <strain evidence="2 3">LL03</strain>
    </source>
</reference>
<proteinExistence type="predicted"/>
<evidence type="ECO:0000256" key="1">
    <source>
        <dbReference type="SAM" id="MobiDB-lite"/>
    </source>
</evidence>
<feature type="region of interest" description="Disordered" evidence="1">
    <location>
        <begin position="61"/>
        <end position="82"/>
    </location>
</feature>
<sequence length="82" mass="9049">MPQFHVDASYRTRGGNMALWSTSILAADMRSAQREAYRAITSRHRGATKIDLRIVVDPLSSGPDHSPVVPGRLAMTSVQNDR</sequence>
<dbReference type="PATRIC" id="fig|1114964.3.peg.941"/>
<organism evidence="2 3">
    <name type="scientific">Sphingobium baderi LL03</name>
    <dbReference type="NCBI Taxonomy" id="1114964"/>
    <lineage>
        <taxon>Bacteria</taxon>
        <taxon>Pseudomonadati</taxon>
        <taxon>Pseudomonadota</taxon>
        <taxon>Alphaproteobacteria</taxon>
        <taxon>Sphingomonadales</taxon>
        <taxon>Sphingomonadaceae</taxon>
        <taxon>Sphingobium</taxon>
    </lineage>
</organism>